<dbReference type="Pfam" id="PF00754">
    <property type="entry name" value="F5_F8_type_C"/>
    <property type="match status" value="1"/>
</dbReference>
<dbReference type="Pfam" id="PF22422">
    <property type="entry name" value="MGH1-like_GH"/>
    <property type="match status" value="1"/>
</dbReference>
<dbReference type="Gene3D" id="1.50.10.10">
    <property type="match status" value="1"/>
</dbReference>
<dbReference type="Gene3D" id="2.60.120.260">
    <property type="entry name" value="Galactose-binding domain-like"/>
    <property type="match status" value="1"/>
</dbReference>
<dbReference type="GO" id="GO:0003824">
    <property type="term" value="F:catalytic activity"/>
    <property type="evidence" value="ECO:0007669"/>
    <property type="project" value="UniProtKB-ARBA"/>
</dbReference>
<dbReference type="InterPro" id="IPR008928">
    <property type="entry name" value="6-hairpin_glycosidase_sf"/>
</dbReference>
<proteinExistence type="predicted"/>
<dbReference type="GO" id="GO:0005975">
    <property type="term" value="P:carbohydrate metabolic process"/>
    <property type="evidence" value="ECO:0007669"/>
    <property type="project" value="InterPro"/>
</dbReference>
<evidence type="ECO:0000313" key="2">
    <source>
        <dbReference type="EMBL" id="PTD10627.1"/>
    </source>
</evidence>
<dbReference type="PROSITE" id="PS50022">
    <property type="entry name" value="FA58C_3"/>
    <property type="match status" value="1"/>
</dbReference>
<dbReference type="Pfam" id="PF03633">
    <property type="entry name" value="Glyco_hydro_65C"/>
    <property type="match status" value="1"/>
</dbReference>
<dbReference type="SUPFAM" id="SSF48208">
    <property type="entry name" value="Six-hairpin glycosidases"/>
    <property type="match status" value="1"/>
</dbReference>
<dbReference type="InterPro" id="IPR008979">
    <property type="entry name" value="Galactose-bd-like_sf"/>
</dbReference>
<dbReference type="EMBL" id="PVEM01000003">
    <property type="protein sequence ID" value="PTD10627.1"/>
    <property type="molecule type" value="Genomic_DNA"/>
</dbReference>
<evidence type="ECO:0000313" key="3">
    <source>
        <dbReference type="Proteomes" id="UP000241587"/>
    </source>
</evidence>
<organism evidence="2 3">
    <name type="scientific">Fusarium culmorum</name>
    <dbReference type="NCBI Taxonomy" id="5516"/>
    <lineage>
        <taxon>Eukaryota</taxon>
        <taxon>Fungi</taxon>
        <taxon>Dikarya</taxon>
        <taxon>Ascomycota</taxon>
        <taxon>Pezizomycotina</taxon>
        <taxon>Sordariomycetes</taxon>
        <taxon>Hypocreomycetidae</taxon>
        <taxon>Hypocreales</taxon>
        <taxon>Nectriaceae</taxon>
        <taxon>Fusarium</taxon>
    </lineage>
</organism>
<dbReference type="Proteomes" id="UP000241587">
    <property type="component" value="Unassembled WGS sequence"/>
</dbReference>
<feature type="domain" description="F5/8 type C" evidence="1">
    <location>
        <begin position="589"/>
        <end position="698"/>
    </location>
</feature>
<dbReference type="InterPro" id="IPR000772">
    <property type="entry name" value="Ricin_B_lectin"/>
</dbReference>
<evidence type="ECO:0000259" key="1">
    <source>
        <dbReference type="PROSITE" id="PS50022"/>
    </source>
</evidence>
<reference evidence="2 3" key="1">
    <citation type="submission" date="2018-02" db="EMBL/GenBank/DDBJ databases">
        <title>Fusarium culmorum secondary metabolites in fungal-bacterial-plant interactions.</title>
        <authorList>
            <person name="Schmidt R."/>
        </authorList>
    </citation>
    <scope>NUCLEOTIDE SEQUENCE [LARGE SCALE GENOMIC DNA]</scope>
    <source>
        <strain evidence="2 3">PV</strain>
    </source>
</reference>
<protein>
    <recommendedName>
        <fullName evidence="1">F5/8 type C domain-containing protein</fullName>
    </recommendedName>
</protein>
<dbReference type="Gene3D" id="2.80.10.50">
    <property type="match status" value="1"/>
</dbReference>
<dbReference type="AlphaFoldDB" id="A0A2T4H4E4"/>
<dbReference type="CDD" id="cd00161">
    <property type="entry name" value="beta-trefoil_Ricin-like"/>
    <property type="match status" value="1"/>
</dbReference>
<dbReference type="Pfam" id="PF14200">
    <property type="entry name" value="RicinB_lectin_2"/>
    <property type="match status" value="1"/>
</dbReference>
<gene>
    <name evidence="2" type="ORF">FCULG_00007591</name>
</gene>
<dbReference type="InterPro" id="IPR005194">
    <property type="entry name" value="Glyco_hydro_65_C"/>
</dbReference>
<dbReference type="InterPro" id="IPR035992">
    <property type="entry name" value="Ricin_B-like_lectins"/>
</dbReference>
<dbReference type="InterPro" id="IPR054491">
    <property type="entry name" value="MGH1-like_GH"/>
</dbReference>
<dbReference type="InterPro" id="IPR000421">
    <property type="entry name" value="FA58C"/>
</dbReference>
<sequence length="845" mass="95233">MCEVFRHFPFLTHYRSPRVSHAIRYAFPPLLLLASVASAAATRFLNPDALLKDLEDQDWFKENTPIIDIPDKAIQEVYYYRWQTYREHLVYTGPQYGYMASEFLSPVSYGAPFGGIVAAAGHHITEGRWLRQTNYGQDVANYWLSGLGQFPKPMKEEVNKDTSDWAHEYSFWAASALWKQYLVTGDYDFIVGQLENLVKQYRGWDNHFNDSLGLYWQVPVWDATEYTAASYESSDPYHGGAGFRPTINAYQYGDAWAISQIAALRGDTKLEDEYRKRAESLRSSMQKHLRDSKAEFCMHRARDNNPSGTLLSTREIMGYLPWSFSMPNDDTKLVTFSQLKDSQGFSAKHGPTTTERRSKWYMHEAQNCCRWDGPSWPFATAQTLTAVENVLNDYPAQKYITSSDYFDMIQRYAKTQYKNSKPHVAEAHHPDTDQWIYDGQNHSEDYNHSTFIDNVLAGLLGLRAQADDTIIVNPLTPSSWGHFAVENVAYHGHSITVLWDKAGSSYNRGKGLQVFVDGKLSGSRDTIGSLKVNVGAYVQPAAASFSVNIAANSQRFPQLTTAFASYTSPHDHPMRAIDGIVWRTGIPQNSRWTSYQSSNPSDYLGVDLRRTQVVCNVRLFFYEDGDGVRLPSKYDLQYKKGDTWVTIPGQVRSPMPTTSNVETKVTFPGISTSQIRVVAPNAGSSIGWGLSELQIWTPAVFHIRNENSGKLMGVEKKSTANRANIQQFESSDSRDLLWQFLPSAGGWWNIKNLNSGLLLAVEGASTANSANPQQFEDNGTDDHLWRVESKGDGLFFIWNKKSGKVAGVDRMLATDGAQVVQFENSGTKDHLWSLLPASVEDCSKS</sequence>
<dbReference type="SUPFAM" id="SSF49785">
    <property type="entry name" value="Galactose-binding domain-like"/>
    <property type="match status" value="1"/>
</dbReference>
<dbReference type="OMA" id="EGRWCRD"/>
<dbReference type="SUPFAM" id="SSF50370">
    <property type="entry name" value="Ricin B-like lectins"/>
    <property type="match status" value="1"/>
</dbReference>
<keyword evidence="3" id="KW-1185">Reference proteome</keyword>
<accession>A0A2T4H4E4</accession>
<name>A0A2T4H4E4_FUSCU</name>
<dbReference type="PROSITE" id="PS50231">
    <property type="entry name" value="RICIN_B_LECTIN"/>
    <property type="match status" value="1"/>
</dbReference>
<dbReference type="OrthoDB" id="5382128at2759"/>
<comment type="caution">
    <text evidence="2">The sequence shown here is derived from an EMBL/GenBank/DDBJ whole genome shotgun (WGS) entry which is preliminary data.</text>
</comment>
<dbReference type="InterPro" id="IPR012341">
    <property type="entry name" value="6hp_glycosidase-like_sf"/>
</dbReference>